<reference evidence="5" key="1">
    <citation type="submission" date="2017-02" db="UniProtKB">
        <authorList>
            <consortium name="WormBaseParasite"/>
        </authorList>
    </citation>
    <scope>IDENTIFICATION</scope>
</reference>
<feature type="region of interest" description="Disordered" evidence="1">
    <location>
        <begin position="74"/>
        <end position="104"/>
    </location>
</feature>
<evidence type="ECO:0000313" key="2">
    <source>
        <dbReference type="EMBL" id="VDN59235.1"/>
    </source>
</evidence>
<keyword evidence="4" id="KW-1185">Reference proteome</keyword>
<name>A0A0N4UDJ4_DRAME</name>
<evidence type="ECO:0000313" key="3">
    <source>
        <dbReference type="Proteomes" id="UP000038040"/>
    </source>
</evidence>
<dbReference type="Proteomes" id="UP000038040">
    <property type="component" value="Unplaced"/>
</dbReference>
<accession>A0A0N4UDJ4</accession>
<dbReference type="Proteomes" id="UP000274756">
    <property type="component" value="Unassembled WGS sequence"/>
</dbReference>
<evidence type="ECO:0000313" key="4">
    <source>
        <dbReference type="Proteomes" id="UP000274756"/>
    </source>
</evidence>
<organism evidence="3 5">
    <name type="scientific">Dracunculus medinensis</name>
    <name type="common">Guinea worm</name>
    <dbReference type="NCBI Taxonomy" id="318479"/>
    <lineage>
        <taxon>Eukaryota</taxon>
        <taxon>Metazoa</taxon>
        <taxon>Ecdysozoa</taxon>
        <taxon>Nematoda</taxon>
        <taxon>Chromadorea</taxon>
        <taxon>Rhabditida</taxon>
        <taxon>Spirurina</taxon>
        <taxon>Dracunculoidea</taxon>
        <taxon>Dracunculidae</taxon>
        <taxon>Dracunculus</taxon>
    </lineage>
</organism>
<reference evidence="2 4" key="2">
    <citation type="submission" date="2018-11" db="EMBL/GenBank/DDBJ databases">
        <authorList>
            <consortium name="Pathogen Informatics"/>
        </authorList>
    </citation>
    <scope>NUCLEOTIDE SEQUENCE [LARGE SCALE GENOMIC DNA]</scope>
</reference>
<dbReference type="OrthoDB" id="5828827at2759"/>
<protein>
    <submittedName>
        <fullName evidence="5">DNA replication ATP-dependent helicase/nuclease</fullName>
    </submittedName>
</protein>
<proteinExistence type="predicted"/>
<evidence type="ECO:0000256" key="1">
    <source>
        <dbReference type="SAM" id="MobiDB-lite"/>
    </source>
</evidence>
<dbReference type="EMBL" id="UYYG01001178">
    <property type="protein sequence ID" value="VDN59235.1"/>
    <property type="molecule type" value="Genomic_DNA"/>
</dbReference>
<evidence type="ECO:0000313" key="5">
    <source>
        <dbReference type="WBParaSite" id="DME_0000540901-mRNA-1"/>
    </source>
</evidence>
<dbReference type="AlphaFoldDB" id="A0A0N4UDJ4"/>
<gene>
    <name evidence="2" type="ORF">DME_LOCUS9208</name>
</gene>
<dbReference type="WBParaSite" id="DME_0000540901-mRNA-1">
    <property type="protein sequence ID" value="DME_0000540901-mRNA-1"/>
    <property type="gene ID" value="DME_0000540901"/>
</dbReference>
<sequence length="473" mass="54916">MANVSSFDTNDNNSEIIYGSGIVRKLKEKFSQLSTNQITLNYQSSLKVEKYPPSNKRNIFSKYHGQKVWPNNISRNNETFIRGNNKEKKSRNGRSRSAEPEINRNKIEPEFMEIYRKFIERSQSAFQNTIADEKGILTTICTKKNNLLKKSPTLELSESDNSSASFNVESACATHQPYSDVQHIELNDESRINNQFEENISFDLIQNEKSSNNQSELLISSNKEFAIMERVLSNIQSEKMESSTNNVEMSSQKSHQYISNFSNNSKRKSLTSLFLERKQQFNANEHYINENNNANNRNLRSNDEIILRHSLINLVMEEDIPILMETMSEEVEFESEDFMPTKPNNLNGIIRQTSKNKGNRRECQFGFSSDPPNVFTYIDEITAINENQWKPGEEISFDDYRKLCEEKREKRKGENFEIYKWRTMPYKFSDSELFCNASMKQLSANDLSKGVTSLICYIPSYDMAFNDIITVKD</sequence>